<sequence>MAEWYYFTDQPSPVAKWVYFTSKPDIADVVLTSDPWVLPIWSAVIEATRSGDIDPLPKEVSELGLFISTRLNILPRIIARINSEVKELFLASESHESKHEFYDGTQGYAFTIDANLKYNLLADIDSILFELNSVCELMSALFEKLYFHAGKPIGKGKVGLEVNRVIEKAGQDAGWFQNLDLHRNFFI</sequence>
<accession>X1MYM5</accession>
<gene>
    <name evidence="1" type="ORF">S06H3_51501</name>
</gene>
<protein>
    <submittedName>
        <fullName evidence="1">Uncharacterized protein</fullName>
    </submittedName>
</protein>
<name>X1MYM5_9ZZZZ</name>
<comment type="caution">
    <text evidence="1">The sequence shown here is derived from an EMBL/GenBank/DDBJ whole genome shotgun (WGS) entry which is preliminary data.</text>
</comment>
<feature type="non-terminal residue" evidence="1">
    <location>
        <position position="187"/>
    </location>
</feature>
<organism evidence="1">
    <name type="scientific">marine sediment metagenome</name>
    <dbReference type="NCBI Taxonomy" id="412755"/>
    <lineage>
        <taxon>unclassified sequences</taxon>
        <taxon>metagenomes</taxon>
        <taxon>ecological metagenomes</taxon>
    </lineage>
</organism>
<dbReference type="AlphaFoldDB" id="X1MYM5"/>
<dbReference type="EMBL" id="BARV01032687">
    <property type="protein sequence ID" value="GAI36842.1"/>
    <property type="molecule type" value="Genomic_DNA"/>
</dbReference>
<evidence type="ECO:0000313" key="1">
    <source>
        <dbReference type="EMBL" id="GAI36842.1"/>
    </source>
</evidence>
<proteinExistence type="predicted"/>
<reference evidence="1" key="1">
    <citation type="journal article" date="2014" name="Front. Microbiol.">
        <title>High frequency of phylogenetically diverse reductive dehalogenase-homologous genes in deep subseafloor sedimentary metagenomes.</title>
        <authorList>
            <person name="Kawai M."/>
            <person name="Futagami T."/>
            <person name="Toyoda A."/>
            <person name="Takaki Y."/>
            <person name="Nishi S."/>
            <person name="Hori S."/>
            <person name="Arai W."/>
            <person name="Tsubouchi T."/>
            <person name="Morono Y."/>
            <person name="Uchiyama I."/>
            <person name="Ito T."/>
            <person name="Fujiyama A."/>
            <person name="Inagaki F."/>
            <person name="Takami H."/>
        </authorList>
    </citation>
    <scope>NUCLEOTIDE SEQUENCE</scope>
    <source>
        <strain evidence="1">Expedition CK06-06</strain>
    </source>
</reference>